<feature type="domain" description="UspA" evidence="3">
    <location>
        <begin position="1"/>
        <end position="144"/>
    </location>
</feature>
<accession>A0A1H3EUE4</accession>
<dbReference type="Proteomes" id="UP000198640">
    <property type="component" value="Unassembled WGS sequence"/>
</dbReference>
<dbReference type="Pfam" id="PF00582">
    <property type="entry name" value="Usp"/>
    <property type="match status" value="1"/>
</dbReference>
<dbReference type="AlphaFoldDB" id="A0A1H3EUE4"/>
<proteinExistence type="inferred from homology"/>
<dbReference type="SUPFAM" id="SSF52402">
    <property type="entry name" value="Adenine nucleotide alpha hydrolases-like"/>
    <property type="match status" value="1"/>
</dbReference>
<dbReference type="STRING" id="44576.SAMN05421881_100953"/>
<evidence type="ECO:0000313" key="5">
    <source>
        <dbReference type="Proteomes" id="UP000198640"/>
    </source>
</evidence>
<protein>
    <recommendedName>
        <fullName evidence="2">Universal stress protein</fullName>
    </recommendedName>
</protein>
<dbReference type="PANTHER" id="PTHR46268">
    <property type="entry name" value="STRESS RESPONSE PROTEIN NHAX"/>
    <property type="match status" value="1"/>
</dbReference>
<comment type="similarity">
    <text evidence="1 2">Belongs to the universal stress protein A family.</text>
</comment>
<dbReference type="PANTHER" id="PTHR46268:SF6">
    <property type="entry name" value="UNIVERSAL STRESS PROTEIN UP12"/>
    <property type="match status" value="1"/>
</dbReference>
<dbReference type="GO" id="GO:0005737">
    <property type="term" value="C:cytoplasm"/>
    <property type="evidence" value="ECO:0007669"/>
    <property type="project" value="UniProtKB-SubCell"/>
</dbReference>
<reference evidence="4 5" key="1">
    <citation type="submission" date="2016-10" db="EMBL/GenBank/DDBJ databases">
        <authorList>
            <person name="de Groot N.N."/>
        </authorList>
    </citation>
    <scope>NUCLEOTIDE SEQUENCE [LARGE SCALE GENOMIC DNA]</scope>
    <source>
        <strain evidence="4 5">Nm1</strain>
    </source>
</reference>
<organism evidence="4 5">
    <name type="scientific">Nitrosomonas halophila</name>
    <dbReference type="NCBI Taxonomy" id="44576"/>
    <lineage>
        <taxon>Bacteria</taxon>
        <taxon>Pseudomonadati</taxon>
        <taxon>Pseudomonadota</taxon>
        <taxon>Betaproteobacteria</taxon>
        <taxon>Nitrosomonadales</taxon>
        <taxon>Nitrosomonadaceae</taxon>
        <taxon>Nitrosomonas</taxon>
    </lineage>
</organism>
<dbReference type="InterPro" id="IPR006016">
    <property type="entry name" value="UspA"/>
</dbReference>
<sequence>MYQKILVPVDGSATARSALQEAVKLAKLINARLELVHVFEDMLYWLDEGYVNYAELQESFKKSGEQMLAEAKSIVQQAGLTAEIKSLEAKDGQIAPAIVAEAERWQAELIVIGTHGRSGFSRLLLGSVAGRVVRSAPMPVLLVRGGEYSIDSDQRNV</sequence>
<name>A0A1H3EUE4_9PROT</name>
<keyword evidence="5" id="KW-1185">Reference proteome</keyword>
<dbReference type="Gene3D" id="3.40.50.620">
    <property type="entry name" value="HUPs"/>
    <property type="match status" value="1"/>
</dbReference>
<dbReference type="PRINTS" id="PR01438">
    <property type="entry name" value="UNVRSLSTRESS"/>
</dbReference>
<dbReference type="PIRSF" id="PIRSF006276">
    <property type="entry name" value="UspA"/>
    <property type="match status" value="1"/>
</dbReference>
<dbReference type="CDD" id="cd00293">
    <property type="entry name" value="USP-like"/>
    <property type="match status" value="1"/>
</dbReference>
<dbReference type="EMBL" id="FNOY01000009">
    <property type="protein sequence ID" value="SDX82366.1"/>
    <property type="molecule type" value="Genomic_DNA"/>
</dbReference>
<evidence type="ECO:0000313" key="4">
    <source>
        <dbReference type="EMBL" id="SDX82366.1"/>
    </source>
</evidence>
<dbReference type="RefSeq" id="WP_090412262.1">
    <property type="nucleotide sequence ID" value="NZ_FNOY01000009.1"/>
</dbReference>
<dbReference type="InterPro" id="IPR006015">
    <property type="entry name" value="Universal_stress_UspA"/>
</dbReference>
<dbReference type="OrthoDB" id="5295044at2"/>
<evidence type="ECO:0000256" key="1">
    <source>
        <dbReference type="ARBA" id="ARBA00008791"/>
    </source>
</evidence>
<dbReference type="InterPro" id="IPR014729">
    <property type="entry name" value="Rossmann-like_a/b/a_fold"/>
</dbReference>
<comment type="subcellular location">
    <subcellularLocation>
        <location evidence="2">Cytoplasm</location>
    </subcellularLocation>
</comment>
<gene>
    <name evidence="4" type="ORF">SAMN05421881_100953</name>
</gene>
<evidence type="ECO:0000256" key="2">
    <source>
        <dbReference type="PIRNR" id="PIRNR006276"/>
    </source>
</evidence>
<keyword evidence="2" id="KW-0963">Cytoplasm</keyword>
<evidence type="ECO:0000259" key="3">
    <source>
        <dbReference type="Pfam" id="PF00582"/>
    </source>
</evidence>